<accession>Q0W2M5</accession>
<evidence type="ECO:0000313" key="3">
    <source>
        <dbReference type="EMBL" id="CAJ37368.1"/>
    </source>
</evidence>
<feature type="region of interest" description="Disordered" evidence="1">
    <location>
        <begin position="710"/>
        <end position="731"/>
    </location>
</feature>
<feature type="region of interest" description="Disordered" evidence="1">
    <location>
        <begin position="525"/>
        <end position="546"/>
    </location>
</feature>
<dbReference type="InterPro" id="IPR013783">
    <property type="entry name" value="Ig-like_fold"/>
</dbReference>
<evidence type="ECO:0000313" key="4">
    <source>
        <dbReference type="Proteomes" id="UP000000663"/>
    </source>
</evidence>
<feature type="compositionally biased region" description="Basic and acidic residues" evidence="1">
    <location>
        <begin position="527"/>
        <end position="540"/>
    </location>
</feature>
<dbReference type="InterPro" id="IPR015889">
    <property type="entry name" value="Intradiol_dOase_core"/>
</dbReference>
<keyword evidence="2" id="KW-1133">Transmembrane helix</keyword>
<keyword evidence="2" id="KW-0812">Transmembrane</keyword>
<name>Q0W2M5_METAR</name>
<dbReference type="OrthoDB" id="95942at2157"/>
<dbReference type="STRING" id="351160.RCIX2252"/>
<feature type="transmembrane region" description="Helical" evidence="2">
    <location>
        <begin position="446"/>
        <end position="469"/>
    </location>
</feature>
<feature type="compositionally biased region" description="Basic and acidic residues" evidence="1">
    <location>
        <begin position="710"/>
        <end position="720"/>
    </location>
</feature>
<dbReference type="SUPFAM" id="SSF49482">
    <property type="entry name" value="Aromatic compound dioxygenase"/>
    <property type="match status" value="1"/>
</dbReference>
<protein>
    <recommendedName>
        <fullName evidence="5">PEGA domain-containing protein</fullName>
    </recommendedName>
</protein>
<sequence length="731" mass="80955">MKKVLALLLISFFVLQLIAAPNVYAASLPFTALGQVVDRHGKPVQGATVILYDGIYQEIGRTVSDESGAFGFSNVVANSPGCKVKVEFKDSGTTYETSVVNTLWYPTDTGIVKFDIRDTTLEKYPPPEYGFIWGVMQQDGSSQRPLGNGVVYASSGDQKFYTFTDNSKNRGTFLMRLPVGHYKVWGQYMENGMIFQSSKILDVDVIGATNYLDSLSTTVLIPMSAAAQNPQPPEMPTQEQLNILSGYVTYKDGKPIPDQVVTLYQSTDDGMSGYLKVGEARTDQNGFYQFYGVQVTADAPDNGIVYGSKGFNITTMYTDKNGQVYGDSKKITLYNPNFVTQDPSADHRARNPVVNFTIPYSTQGWVKINTINPEITGIKLYVDDKLITDSEGKPVTLPYTAYIEPGSHKIKITAPGYDDWETPVNIVENTPTQDVFVGMTKSVVPAWVPVAAAVVILILVVVAILALLFTKRQWILGIFGGIIAPIQGALGKSLNNYKASSQTKKANRAQRAEARKAEQARMAQAREASRAKLDSKKSQEKAFNARAEQPRLPEYRGEEEEVPSMVSAREIYKKQDRPAVERIPSSYANRGPSVIPPAAYDDEPAPRAPAYEDREARAPAYEPRAPITSEPDGRIRLPRSMPIGRDQPPSASIKDKELVIKYIREHPDGVSFIQMSNDLEIPPNTLTMITKELVINDDIEKIKGLYYYKSHDSSSDDRESSVVVWRLDGED</sequence>
<dbReference type="RefSeq" id="WP_012035213.1">
    <property type="nucleotide sequence ID" value="NC_009464.1"/>
</dbReference>
<dbReference type="GeneID" id="5143417"/>
<keyword evidence="2" id="KW-0472">Membrane</keyword>
<keyword evidence="4" id="KW-1185">Reference proteome</keyword>
<organism evidence="3 4">
    <name type="scientific">Methanocella arvoryzae (strain DSM 22066 / NBRC 105507 / MRE50)</name>
    <dbReference type="NCBI Taxonomy" id="351160"/>
    <lineage>
        <taxon>Archaea</taxon>
        <taxon>Methanobacteriati</taxon>
        <taxon>Methanobacteriota</taxon>
        <taxon>Stenosarchaea group</taxon>
        <taxon>Methanomicrobia</taxon>
        <taxon>Methanocellales</taxon>
        <taxon>Methanocellaceae</taxon>
        <taxon>Methanocella</taxon>
    </lineage>
</organism>
<dbReference type="EMBL" id="AM114193">
    <property type="protein sequence ID" value="CAJ37368.1"/>
    <property type="molecule type" value="Genomic_DNA"/>
</dbReference>
<proteinExistence type="predicted"/>
<evidence type="ECO:0000256" key="2">
    <source>
        <dbReference type="SAM" id="Phobius"/>
    </source>
</evidence>
<dbReference type="SUPFAM" id="SSF49464">
    <property type="entry name" value="Carboxypeptidase regulatory domain-like"/>
    <property type="match status" value="1"/>
</dbReference>
<dbReference type="Gene3D" id="2.60.40.10">
    <property type="entry name" value="Immunoglobulins"/>
    <property type="match status" value="1"/>
</dbReference>
<dbReference type="KEGG" id="rci:RCIX2252"/>
<feature type="region of interest" description="Disordered" evidence="1">
    <location>
        <begin position="584"/>
        <end position="607"/>
    </location>
</feature>
<dbReference type="InterPro" id="IPR008969">
    <property type="entry name" value="CarboxyPept-like_regulatory"/>
</dbReference>
<dbReference type="AlphaFoldDB" id="Q0W2M5"/>
<feature type="region of interest" description="Disordered" evidence="1">
    <location>
        <begin position="624"/>
        <end position="651"/>
    </location>
</feature>
<evidence type="ECO:0008006" key="5">
    <source>
        <dbReference type="Google" id="ProtNLM"/>
    </source>
</evidence>
<reference evidence="3 4" key="1">
    <citation type="journal article" date="2006" name="Science">
        <title>Genome of rice cluster I archaea -- the key methane producers in the rice rhizosphere.</title>
        <authorList>
            <person name="Erkel C."/>
            <person name="Kube M."/>
            <person name="Reinhardt R."/>
            <person name="Liesack W."/>
        </authorList>
    </citation>
    <scope>NUCLEOTIDE SEQUENCE [LARGE SCALE GENOMIC DNA]</scope>
    <source>
        <strain evidence="4">DSM 22066 / NBRC 105507 / MRE50</strain>
    </source>
</reference>
<dbReference type="GO" id="GO:0016702">
    <property type="term" value="F:oxidoreductase activity, acting on single donors with incorporation of molecular oxygen, incorporation of two atoms of oxygen"/>
    <property type="evidence" value="ECO:0007669"/>
    <property type="project" value="InterPro"/>
</dbReference>
<dbReference type="Proteomes" id="UP000000663">
    <property type="component" value="Chromosome"/>
</dbReference>
<gene>
    <name evidence="3" type="ORF">RCIX2252</name>
</gene>
<dbReference type="eggNOG" id="arCOG03264">
    <property type="taxonomic scope" value="Archaea"/>
</dbReference>
<evidence type="ECO:0000256" key="1">
    <source>
        <dbReference type="SAM" id="MobiDB-lite"/>
    </source>
</evidence>
<dbReference type="eggNOG" id="arCOG11125">
    <property type="taxonomic scope" value="Archaea"/>
</dbReference>
<dbReference type="GO" id="GO:0005506">
    <property type="term" value="F:iron ion binding"/>
    <property type="evidence" value="ECO:0007669"/>
    <property type="project" value="InterPro"/>
</dbReference>